<feature type="transmembrane region" description="Helical" evidence="7">
    <location>
        <begin position="187"/>
        <end position="206"/>
    </location>
</feature>
<keyword evidence="3 7" id="KW-0812">Transmembrane</keyword>
<feature type="transmembrane region" description="Helical" evidence="7">
    <location>
        <begin position="138"/>
        <end position="166"/>
    </location>
</feature>
<protein>
    <recommendedName>
        <fullName evidence="7">Palmitoyltransferase</fullName>
        <ecNumber evidence="7">2.3.1.225</ecNumber>
    </recommendedName>
</protein>
<evidence type="ECO:0000256" key="3">
    <source>
        <dbReference type="ARBA" id="ARBA00022692"/>
    </source>
</evidence>
<dbReference type="InterPro" id="IPR001594">
    <property type="entry name" value="Palmitoyltrfase_DHHC"/>
</dbReference>
<comment type="similarity">
    <text evidence="7">Belongs to the DHHC palmitoyltransferase family.</text>
</comment>
<evidence type="ECO:0000256" key="8">
    <source>
        <dbReference type="SAM" id="MobiDB-lite"/>
    </source>
</evidence>
<evidence type="ECO:0000256" key="4">
    <source>
        <dbReference type="ARBA" id="ARBA00022989"/>
    </source>
</evidence>
<comment type="domain">
    <text evidence="7">The DHHC domain is required for palmitoyltransferase activity.</text>
</comment>
<keyword evidence="6 7" id="KW-0012">Acyltransferase</keyword>
<accession>A0A7R9U7W5</accession>
<feature type="region of interest" description="Disordered" evidence="8">
    <location>
        <begin position="233"/>
        <end position="355"/>
    </location>
</feature>
<reference evidence="10" key="1">
    <citation type="submission" date="2021-01" db="EMBL/GenBank/DDBJ databases">
        <authorList>
            <person name="Corre E."/>
            <person name="Pelletier E."/>
            <person name="Niang G."/>
            <person name="Scheremetjew M."/>
            <person name="Finn R."/>
            <person name="Kale V."/>
            <person name="Holt S."/>
            <person name="Cochrane G."/>
            <person name="Meng A."/>
            <person name="Brown T."/>
            <person name="Cohen L."/>
        </authorList>
    </citation>
    <scope>NUCLEOTIDE SEQUENCE</scope>
    <source>
        <strain evidence="10">CCMP2078</strain>
    </source>
</reference>
<dbReference type="EMBL" id="HBEA01009109">
    <property type="protein sequence ID" value="CAD8257509.1"/>
    <property type="molecule type" value="Transcribed_RNA"/>
</dbReference>
<dbReference type="EC" id="2.3.1.225" evidence="7"/>
<evidence type="ECO:0000259" key="9">
    <source>
        <dbReference type="Pfam" id="PF01529"/>
    </source>
</evidence>
<comment type="catalytic activity">
    <reaction evidence="7">
        <text>L-cysteinyl-[protein] + hexadecanoyl-CoA = S-hexadecanoyl-L-cysteinyl-[protein] + CoA</text>
        <dbReference type="Rhea" id="RHEA:36683"/>
        <dbReference type="Rhea" id="RHEA-COMP:10131"/>
        <dbReference type="Rhea" id="RHEA-COMP:11032"/>
        <dbReference type="ChEBI" id="CHEBI:29950"/>
        <dbReference type="ChEBI" id="CHEBI:57287"/>
        <dbReference type="ChEBI" id="CHEBI:57379"/>
        <dbReference type="ChEBI" id="CHEBI:74151"/>
        <dbReference type="EC" id="2.3.1.225"/>
    </reaction>
</comment>
<dbReference type="AlphaFoldDB" id="A0A7R9U7W5"/>
<comment type="subcellular location">
    <subcellularLocation>
        <location evidence="1">Membrane</location>
        <topology evidence="1">Multi-pass membrane protein</topology>
    </subcellularLocation>
</comment>
<evidence type="ECO:0000256" key="6">
    <source>
        <dbReference type="ARBA" id="ARBA00023315"/>
    </source>
</evidence>
<feature type="compositionally biased region" description="Acidic residues" evidence="8">
    <location>
        <begin position="346"/>
        <end position="355"/>
    </location>
</feature>
<dbReference type="Pfam" id="PF01529">
    <property type="entry name" value="DHHC"/>
    <property type="match status" value="1"/>
</dbReference>
<dbReference type="GO" id="GO:0016020">
    <property type="term" value="C:membrane"/>
    <property type="evidence" value="ECO:0007669"/>
    <property type="project" value="UniProtKB-SubCell"/>
</dbReference>
<keyword evidence="2 7" id="KW-0808">Transferase</keyword>
<sequence>MPRGPMRANGLQPPYSVLQISTWLLLPVLMSGFFVILLPTLSVVEAAVSTAVYSVLLCIAVFCGYKTCAINPVDPGLERFLSTGERPPGGVNTTFCALDQINVHKDSRHCRFCNKCVLGFDHHCKWLNTCIGTRNYRWFFSTVTAVVAFVLVHLALNGYVIAIYITDREDLEDRIEDGFDSGFPVDAFLAIVIVYSVLLLTVGLLMLQLWTFHLYLIYLGLSTYEYIISEQRRERERDQRQHSQQLASIRRRGGLREHKEGGRSNGSLRHGATVSGRSFSSSTSNSARSFRKKTQSDMGDESPNEKDPGPESKPLKEAAGANGDDARSTSPADAEESSALTSTEDNRDDELNDKV</sequence>
<proteinExistence type="inferred from homology"/>
<dbReference type="GO" id="GO:0006612">
    <property type="term" value="P:protein targeting to membrane"/>
    <property type="evidence" value="ECO:0007669"/>
    <property type="project" value="TreeGrafter"/>
</dbReference>
<evidence type="ECO:0000256" key="2">
    <source>
        <dbReference type="ARBA" id="ARBA00022679"/>
    </source>
</evidence>
<keyword evidence="5 7" id="KW-0472">Membrane</keyword>
<feature type="transmembrane region" description="Helical" evidence="7">
    <location>
        <begin position="20"/>
        <end position="44"/>
    </location>
</feature>
<organism evidence="10">
    <name type="scientific">Pinguiococcus pyrenoidosus</name>
    <dbReference type="NCBI Taxonomy" id="172671"/>
    <lineage>
        <taxon>Eukaryota</taxon>
        <taxon>Sar</taxon>
        <taxon>Stramenopiles</taxon>
        <taxon>Ochrophyta</taxon>
        <taxon>Pinguiophyceae</taxon>
        <taxon>Pinguiochrysidales</taxon>
        <taxon>Pinguiochrysidaceae</taxon>
        <taxon>Pinguiococcus</taxon>
    </lineage>
</organism>
<dbReference type="PROSITE" id="PS50216">
    <property type="entry name" value="DHHC"/>
    <property type="match status" value="1"/>
</dbReference>
<dbReference type="PANTHER" id="PTHR22883">
    <property type="entry name" value="ZINC FINGER DHHC DOMAIN CONTAINING PROTEIN"/>
    <property type="match status" value="1"/>
</dbReference>
<evidence type="ECO:0000256" key="7">
    <source>
        <dbReference type="RuleBase" id="RU079119"/>
    </source>
</evidence>
<feature type="transmembrane region" description="Helical" evidence="7">
    <location>
        <begin position="51"/>
        <end position="73"/>
    </location>
</feature>
<feature type="domain" description="Palmitoyltransferase DHHC" evidence="9">
    <location>
        <begin position="93"/>
        <end position="228"/>
    </location>
</feature>
<feature type="compositionally biased region" description="Low complexity" evidence="8">
    <location>
        <begin position="271"/>
        <end position="288"/>
    </location>
</feature>
<name>A0A7R9U7W5_9STRA</name>
<dbReference type="GO" id="GO:0005783">
    <property type="term" value="C:endoplasmic reticulum"/>
    <property type="evidence" value="ECO:0007669"/>
    <property type="project" value="TreeGrafter"/>
</dbReference>
<evidence type="ECO:0000256" key="1">
    <source>
        <dbReference type="ARBA" id="ARBA00004141"/>
    </source>
</evidence>
<dbReference type="GO" id="GO:0005794">
    <property type="term" value="C:Golgi apparatus"/>
    <property type="evidence" value="ECO:0007669"/>
    <property type="project" value="TreeGrafter"/>
</dbReference>
<dbReference type="InterPro" id="IPR039859">
    <property type="entry name" value="PFA4/ZDH16/20/ERF2-like"/>
</dbReference>
<feature type="compositionally biased region" description="Basic and acidic residues" evidence="8">
    <location>
        <begin position="303"/>
        <end position="316"/>
    </location>
</feature>
<dbReference type="PANTHER" id="PTHR22883:SF203">
    <property type="entry name" value="PALMITOYLTRANSFERASE"/>
    <property type="match status" value="1"/>
</dbReference>
<keyword evidence="4 7" id="KW-1133">Transmembrane helix</keyword>
<evidence type="ECO:0000313" key="10">
    <source>
        <dbReference type="EMBL" id="CAD8257509.1"/>
    </source>
</evidence>
<gene>
    <name evidence="10" type="ORF">PPYR1160_LOCUS7002</name>
</gene>
<evidence type="ECO:0000256" key="5">
    <source>
        <dbReference type="ARBA" id="ARBA00023136"/>
    </source>
</evidence>
<dbReference type="GO" id="GO:0019706">
    <property type="term" value="F:protein-cysteine S-palmitoyltransferase activity"/>
    <property type="evidence" value="ECO:0007669"/>
    <property type="project" value="UniProtKB-EC"/>
</dbReference>